<proteinExistence type="predicted"/>
<sequence>MAHSFVLWKQRGFTLIELMVALALGLILVAAATQLFIGGLLSSRLQKANAEIQDSGIFGLEYIARDIRLLNYGNVTNPILTDTTPWGGVVLTASTATNNNNVNFVPNVGTNTYIADTLLSRGAGDTVSTVSNHWKGLSNIQNSSNAAVQSDQLTIQFIAPTNMTNCEGVNVLAGDLIVERYFLRLDSNGSSQQDYALACDANTPSAVATAQPTTVAGLGDAGQIVLPRIDHFHVLFGAKNAAGNFAYYTIPQYRAAAQAARDATPSVMPPRILSIQMSVLARSTNNAQSKAIDPEQSFFMLDQTVHASDNTTRFLRRTYNLTIALRNAMGESL</sequence>
<dbReference type="Proteomes" id="UP000660083">
    <property type="component" value="Unassembled WGS sequence"/>
</dbReference>
<dbReference type="GO" id="GO:0043683">
    <property type="term" value="P:type IV pilus assembly"/>
    <property type="evidence" value="ECO:0007669"/>
    <property type="project" value="InterPro"/>
</dbReference>
<dbReference type="PROSITE" id="PS00409">
    <property type="entry name" value="PROKAR_NTER_METHYL"/>
    <property type="match status" value="1"/>
</dbReference>
<keyword evidence="1" id="KW-0812">Transmembrane</keyword>
<dbReference type="InterPro" id="IPR012902">
    <property type="entry name" value="N_methyl_site"/>
</dbReference>
<dbReference type="Pfam" id="PF07963">
    <property type="entry name" value="N_methyl"/>
    <property type="match status" value="1"/>
</dbReference>
<feature type="transmembrane region" description="Helical" evidence="1">
    <location>
        <begin position="12"/>
        <end position="37"/>
    </location>
</feature>
<dbReference type="EMBL" id="JAEFCT010000006">
    <property type="protein sequence ID" value="MBK1444643.1"/>
    <property type="molecule type" value="Genomic_DNA"/>
</dbReference>
<dbReference type="RefSeq" id="WP_002116811.1">
    <property type="nucleotide sequence ID" value="NZ_AMST01000045.1"/>
</dbReference>
<dbReference type="InterPro" id="IPR045584">
    <property type="entry name" value="Pilin-like"/>
</dbReference>
<accession>A0A1C2LW10</accession>
<dbReference type="SUPFAM" id="SSF54523">
    <property type="entry name" value="Pili subunits"/>
    <property type="match status" value="1"/>
</dbReference>
<reference evidence="2" key="1">
    <citation type="submission" date="2020-12" db="EMBL/GenBank/DDBJ databases">
        <authorList>
            <person name="Chopjitt P."/>
        </authorList>
    </citation>
    <scope>NUCLEOTIDE SEQUENCE</scope>
    <source>
        <strain evidence="2">AP1</strain>
    </source>
</reference>
<dbReference type="InterPro" id="IPR032092">
    <property type="entry name" value="PilW"/>
</dbReference>
<dbReference type="AlphaFoldDB" id="A0A1C2LW10"/>
<dbReference type="NCBIfam" id="TIGR02532">
    <property type="entry name" value="IV_pilin_GFxxxE"/>
    <property type="match status" value="1"/>
</dbReference>
<evidence type="ECO:0000313" key="3">
    <source>
        <dbReference type="Proteomes" id="UP000660083"/>
    </source>
</evidence>
<gene>
    <name evidence="2" type="ORF">JDA50_09370</name>
</gene>
<comment type="caution">
    <text evidence="2">The sequence shown here is derived from an EMBL/GenBank/DDBJ whole genome shotgun (WGS) entry which is preliminary data.</text>
</comment>
<name>A0A1C2LW10_ACIPI</name>
<dbReference type="Pfam" id="PF16074">
    <property type="entry name" value="PilW"/>
    <property type="match status" value="1"/>
</dbReference>
<evidence type="ECO:0000313" key="2">
    <source>
        <dbReference type="EMBL" id="MBK1444643.1"/>
    </source>
</evidence>
<keyword evidence="1" id="KW-0472">Membrane</keyword>
<protein>
    <submittedName>
        <fullName evidence="2">PilW family protein</fullName>
    </submittedName>
</protein>
<keyword evidence="1" id="KW-1133">Transmembrane helix</keyword>
<organism evidence="2 3">
    <name type="scientific">Acinetobacter pittii</name>
    <name type="common">Acinetobacter genomosp. 3</name>
    <dbReference type="NCBI Taxonomy" id="48296"/>
    <lineage>
        <taxon>Bacteria</taxon>
        <taxon>Pseudomonadati</taxon>
        <taxon>Pseudomonadota</taxon>
        <taxon>Gammaproteobacteria</taxon>
        <taxon>Moraxellales</taxon>
        <taxon>Moraxellaceae</taxon>
        <taxon>Acinetobacter</taxon>
        <taxon>Acinetobacter calcoaceticus/baumannii complex</taxon>
    </lineage>
</organism>
<accession>K9CDI0</accession>
<evidence type="ECO:0000256" key="1">
    <source>
        <dbReference type="SAM" id="Phobius"/>
    </source>
</evidence>